<dbReference type="RefSeq" id="WP_242609873.1">
    <property type="nucleotide sequence ID" value="NZ_AWTN01000094.1"/>
</dbReference>
<proteinExistence type="predicted"/>
<protein>
    <submittedName>
        <fullName evidence="1">Uncharacterized protein</fullName>
    </submittedName>
</protein>
<reference evidence="1 2" key="1">
    <citation type="submission" date="2013-09" db="EMBL/GenBank/DDBJ databases">
        <title>High correlation between genotypes and phenotypes of environmental bacteria Comamonas testosteroni strains.</title>
        <authorList>
            <person name="Liu L."/>
            <person name="Zhu W."/>
            <person name="Xia X."/>
            <person name="Xu B."/>
            <person name="Luo M."/>
            <person name="Wang G."/>
        </authorList>
    </citation>
    <scope>NUCLEOTIDE SEQUENCE [LARGE SCALE GENOMIC DNA]</scope>
    <source>
        <strain evidence="1 2">JL14</strain>
    </source>
</reference>
<dbReference type="EMBL" id="AWTN01000094">
    <property type="protein sequence ID" value="KGG90953.1"/>
    <property type="molecule type" value="Genomic_DNA"/>
</dbReference>
<dbReference type="Proteomes" id="UP000029567">
    <property type="component" value="Unassembled WGS sequence"/>
</dbReference>
<comment type="caution">
    <text evidence="1">The sequence shown here is derived from an EMBL/GenBank/DDBJ whole genome shotgun (WGS) entry which is preliminary data.</text>
</comment>
<gene>
    <name evidence="1" type="ORF">P245_14375</name>
</gene>
<accession>A0A0E3C1E8</accession>
<evidence type="ECO:0000313" key="1">
    <source>
        <dbReference type="EMBL" id="KGG90953.1"/>
    </source>
</evidence>
<evidence type="ECO:0000313" key="2">
    <source>
        <dbReference type="Proteomes" id="UP000029567"/>
    </source>
</evidence>
<organism evidence="1 2">
    <name type="scientific">Comamonas thiooxydans</name>
    <dbReference type="NCBI Taxonomy" id="363952"/>
    <lineage>
        <taxon>Bacteria</taxon>
        <taxon>Pseudomonadati</taxon>
        <taxon>Pseudomonadota</taxon>
        <taxon>Betaproteobacteria</taxon>
        <taxon>Burkholderiales</taxon>
        <taxon>Comamonadaceae</taxon>
        <taxon>Comamonas</taxon>
    </lineage>
</organism>
<sequence>MTTVFLQFIDEAATVAAFSQWSDDGTIPAYVGGAAVDVVGTIQRPTGEILKTEDGEIPVLAPVPGWHINLSEPVPELVQYEIEAPAAPARVFAGSGEIDAPRVPAEVARWQAKLALMHQVDGQGVSLWDRLQQLRESLTDAGQQTMLDAAMNEVLNWKRPSPTVLWAAEQLGLTAQQVDELFIYAHALEL</sequence>
<dbReference type="AlphaFoldDB" id="A0A0E3C1E8"/>
<name>A0A0E3C1E8_9BURK</name>